<protein>
    <submittedName>
        <fullName evidence="4">DUF3862 domain-containing protein</fullName>
    </submittedName>
</protein>
<feature type="signal peptide" evidence="3">
    <location>
        <begin position="1"/>
        <end position="18"/>
    </location>
</feature>
<dbReference type="Gene3D" id="3.30.1450.10">
    <property type="match status" value="2"/>
</dbReference>
<keyword evidence="5" id="KW-1185">Reference proteome</keyword>
<dbReference type="AlphaFoldDB" id="A0A5C5SDU9"/>
<evidence type="ECO:0000256" key="1">
    <source>
        <dbReference type="ARBA" id="ARBA00022729"/>
    </source>
</evidence>
<evidence type="ECO:0000256" key="2">
    <source>
        <dbReference type="SAM" id="MobiDB-lite"/>
    </source>
</evidence>
<dbReference type="OrthoDB" id="2942526at2"/>
<feature type="region of interest" description="Disordered" evidence="2">
    <location>
        <begin position="23"/>
        <end position="50"/>
    </location>
</feature>
<reference evidence="4 5" key="1">
    <citation type="submission" date="2019-08" db="EMBL/GenBank/DDBJ databases">
        <authorList>
            <person name="Lei W."/>
        </authorList>
    </citation>
    <scope>NUCLEOTIDE SEQUENCE [LARGE SCALE GENOMIC DNA]</scope>
    <source>
        <strain evidence="4 5">CCUG 66496</strain>
    </source>
</reference>
<sequence>MKKLSLISLTLLSSLALAACSKSNSTSQTPTVEPITTESTSSSSSQTPVVNTQLRQQFDTILVGDSSQAGEGGSTLEEVKALLGEPTSTTTSELNGLSTEELTWVDGDTTITLAINQGKTVNKAISGFLFNRDRNLSLTNFNELAEGTSYSDVLAVWGEPDVYTESKIMGTKSVGATWFSNVKGKDVTANAFLVFTDDQLAQKTETNMTD</sequence>
<organism evidence="4 5">
    <name type="scientific">Streptococcus cuniculipharyngis</name>
    <dbReference type="NCBI Taxonomy" id="1562651"/>
    <lineage>
        <taxon>Bacteria</taxon>
        <taxon>Bacillati</taxon>
        <taxon>Bacillota</taxon>
        <taxon>Bacilli</taxon>
        <taxon>Lactobacillales</taxon>
        <taxon>Streptococcaceae</taxon>
        <taxon>Streptococcus</taxon>
    </lineage>
</organism>
<comment type="caution">
    <text evidence="4">The sequence shown here is derived from an EMBL/GenBank/DDBJ whole genome shotgun (WGS) entry which is preliminary data.</text>
</comment>
<evidence type="ECO:0000313" key="4">
    <source>
        <dbReference type="EMBL" id="TWS98045.1"/>
    </source>
</evidence>
<dbReference type="InterPro" id="IPR037873">
    <property type="entry name" value="BamE-like"/>
</dbReference>
<dbReference type="RefSeq" id="WP_146566825.1">
    <property type="nucleotide sequence ID" value="NZ_VOHL01000002.1"/>
</dbReference>
<keyword evidence="1 3" id="KW-0732">Signal</keyword>
<dbReference type="PROSITE" id="PS51257">
    <property type="entry name" value="PROKAR_LIPOPROTEIN"/>
    <property type="match status" value="1"/>
</dbReference>
<name>A0A5C5SDU9_9STRE</name>
<evidence type="ECO:0000313" key="5">
    <source>
        <dbReference type="Proteomes" id="UP000317430"/>
    </source>
</evidence>
<evidence type="ECO:0000256" key="3">
    <source>
        <dbReference type="SAM" id="SignalP"/>
    </source>
</evidence>
<dbReference type="Proteomes" id="UP000317430">
    <property type="component" value="Unassembled WGS sequence"/>
</dbReference>
<dbReference type="Pfam" id="PF12978">
    <property type="entry name" value="DUF3862"/>
    <property type="match status" value="1"/>
</dbReference>
<accession>A0A5C5SDU9</accession>
<proteinExistence type="predicted"/>
<feature type="chain" id="PRO_5038577479" evidence="3">
    <location>
        <begin position="19"/>
        <end position="210"/>
    </location>
</feature>
<dbReference type="InterPro" id="IPR024418">
    <property type="entry name" value="DUF3862"/>
</dbReference>
<gene>
    <name evidence="4" type="ORF">FRX57_03705</name>
</gene>
<dbReference type="EMBL" id="VOHL01000002">
    <property type="protein sequence ID" value="TWS98045.1"/>
    <property type="molecule type" value="Genomic_DNA"/>
</dbReference>